<dbReference type="SMART" id="SM00389">
    <property type="entry name" value="HOX"/>
    <property type="match status" value="1"/>
</dbReference>
<evidence type="ECO:0000256" key="1">
    <source>
        <dbReference type="ARBA" id="ARBA00004123"/>
    </source>
</evidence>
<keyword evidence="5 8" id="KW-0371">Homeobox</keyword>
<evidence type="ECO:0000313" key="12">
    <source>
        <dbReference type="EMBL" id="CAH9066680.1"/>
    </source>
</evidence>
<comment type="similarity">
    <text evidence="2">Belongs to the HD-ZIP homeobox family. Class II subfamily.</text>
</comment>
<dbReference type="CDD" id="cd00086">
    <property type="entry name" value="homeodomain"/>
    <property type="match status" value="1"/>
</dbReference>
<dbReference type="GO" id="GO:0005634">
    <property type="term" value="C:nucleus"/>
    <property type="evidence" value="ECO:0007669"/>
    <property type="project" value="UniProtKB-SubCell"/>
</dbReference>
<dbReference type="InterPro" id="IPR001356">
    <property type="entry name" value="HD"/>
</dbReference>
<evidence type="ECO:0000256" key="2">
    <source>
        <dbReference type="ARBA" id="ARBA00006074"/>
    </source>
</evidence>
<dbReference type="AlphaFoldDB" id="A0A9P0YLF4"/>
<name>A0A9P0YLF4_CUSEU</name>
<feature type="DNA-binding region" description="Homeobox" evidence="8">
    <location>
        <begin position="130"/>
        <end position="189"/>
    </location>
</feature>
<keyword evidence="6" id="KW-0804">Transcription</keyword>
<comment type="caution">
    <text evidence="12">The sequence shown here is derived from an EMBL/GenBank/DDBJ whole genome shotgun (WGS) entry which is preliminary data.</text>
</comment>
<proteinExistence type="inferred from homology"/>
<dbReference type="InterPro" id="IPR009057">
    <property type="entry name" value="Homeodomain-like_sf"/>
</dbReference>
<evidence type="ECO:0000256" key="3">
    <source>
        <dbReference type="ARBA" id="ARBA00023015"/>
    </source>
</evidence>
<dbReference type="PANTHER" id="PTHR45714">
    <property type="entry name" value="HOMEOBOX-LEUCINE ZIPPER PROTEIN HAT14"/>
    <property type="match status" value="1"/>
</dbReference>
<dbReference type="InterPro" id="IPR003106">
    <property type="entry name" value="Leu_zip_homeo"/>
</dbReference>
<dbReference type="Gene3D" id="1.10.10.60">
    <property type="entry name" value="Homeodomain-like"/>
    <property type="match status" value="1"/>
</dbReference>
<comment type="subcellular location">
    <subcellularLocation>
        <location evidence="1 8 9">Nucleus</location>
    </subcellularLocation>
</comment>
<keyword evidence="10" id="KW-0175">Coiled coil</keyword>
<keyword evidence="4 8" id="KW-0238">DNA-binding</keyword>
<dbReference type="PANTHER" id="PTHR45714:SF34">
    <property type="entry name" value="HOMEOBOX-LEUCINE ZIPPER PROTEIN HAT9"/>
    <property type="match status" value="1"/>
</dbReference>
<dbReference type="GO" id="GO:0000981">
    <property type="term" value="F:DNA-binding transcription factor activity, RNA polymerase II-specific"/>
    <property type="evidence" value="ECO:0007669"/>
    <property type="project" value="InterPro"/>
</dbReference>
<evidence type="ECO:0000256" key="7">
    <source>
        <dbReference type="ARBA" id="ARBA00023242"/>
    </source>
</evidence>
<evidence type="ECO:0000256" key="6">
    <source>
        <dbReference type="ARBA" id="ARBA00023163"/>
    </source>
</evidence>
<dbReference type="PROSITE" id="PS00027">
    <property type="entry name" value="HOMEOBOX_1"/>
    <property type="match status" value="1"/>
</dbReference>
<evidence type="ECO:0000256" key="5">
    <source>
        <dbReference type="ARBA" id="ARBA00023155"/>
    </source>
</evidence>
<dbReference type="Pfam" id="PF02183">
    <property type="entry name" value="HALZ"/>
    <property type="match status" value="1"/>
</dbReference>
<dbReference type="SUPFAM" id="SSF46689">
    <property type="entry name" value="Homeodomain-like"/>
    <property type="match status" value="1"/>
</dbReference>
<dbReference type="InterPro" id="IPR017970">
    <property type="entry name" value="Homeobox_CS"/>
</dbReference>
<keyword evidence="3" id="KW-0805">Transcription regulation</keyword>
<protein>
    <recommendedName>
        <fullName evidence="11">Homeobox domain-containing protein</fullName>
    </recommendedName>
</protein>
<sequence>MGSDQCICSTDLELGLGMGLGMGFSHTSNNMFHAAAEVTSAVAVRQPSLNLSLSCETFDKDWNKDRESSDLYRQDSAASSYLSNANVKREREVCGAVFVRAEAAAAAERICSGAVMWENSDVGSKNNYATKNKKQRLSKSQSSLLEETFKQTTTLNSKQKQQLARELNIKPRQVEVWFQNRRARTKLKQIEEDYELLKKCCEKLRDENVRLEKEVQELKAVKLSKPSFSIHLPAEGPGKASFMMTYLSHFYSTK</sequence>
<dbReference type="GO" id="GO:0043565">
    <property type="term" value="F:sequence-specific DNA binding"/>
    <property type="evidence" value="ECO:0007669"/>
    <property type="project" value="InterPro"/>
</dbReference>
<dbReference type="SMART" id="SM00340">
    <property type="entry name" value="HALZ"/>
    <property type="match status" value="1"/>
</dbReference>
<feature type="coiled-coil region" evidence="10">
    <location>
        <begin position="180"/>
        <end position="221"/>
    </location>
</feature>
<evidence type="ECO:0000313" key="13">
    <source>
        <dbReference type="Proteomes" id="UP001152484"/>
    </source>
</evidence>
<keyword evidence="7 8" id="KW-0539">Nucleus</keyword>
<dbReference type="Pfam" id="PF00046">
    <property type="entry name" value="Homeodomain"/>
    <property type="match status" value="1"/>
</dbReference>
<reference evidence="12" key="1">
    <citation type="submission" date="2022-07" db="EMBL/GenBank/DDBJ databases">
        <authorList>
            <person name="Macas J."/>
            <person name="Novak P."/>
            <person name="Neumann P."/>
        </authorList>
    </citation>
    <scope>NUCLEOTIDE SEQUENCE</scope>
</reference>
<feature type="domain" description="Homeobox" evidence="11">
    <location>
        <begin position="128"/>
        <end position="188"/>
    </location>
</feature>
<dbReference type="EMBL" id="CAMAPE010000005">
    <property type="protein sequence ID" value="CAH9066680.1"/>
    <property type="molecule type" value="Genomic_DNA"/>
</dbReference>
<dbReference type="Proteomes" id="UP001152484">
    <property type="component" value="Unassembled WGS sequence"/>
</dbReference>
<evidence type="ECO:0000259" key="11">
    <source>
        <dbReference type="PROSITE" id="PS50071"/>
    </source>
</evidence>
<evidence type="ECO:0000256" key="9">
    <source>
        <dbReference type="RuleBase" id="RU000682"/>
    </source>
</evidence>
<dbReference type="InterPro" id="IPR050762">
    <property type="entry name" value="HD-ZIP_Homeobox_LZ_Class_II"/>
</dbReference>
<evidence type="ECO:0000256" key="10">
    <source>
        <dbReference type="SAM" id="Coils"/>
    </source>
</evidence>
<accession>A0A9P0YLF4</accession>
<evidence type="ECO:0000256" key="4">
    <source>
        <dbReference type="ARBA" id="ARBA00023125"/>
    </source>
</evidence>
<dbReference type="PROSITE" id="PS50071">
    <property type="entry name" value="HOMEOBOX_2"/>
    <property type="match status" value="1"/>
</dbReference>
<keyword evidence="13" id="KW-1185">Reference proteome</keyword>
<dbReference type="OrthoDB" id="125004at2759"/>
<evidence type="ECO:0000256" key="8">
    <source>
        <dbReference type="PROSITE-ProRule" id="PRU00108"/>
    </source>
</evidence>
<gene>
    <name evidence="12" type="ORF">CEURO_LOCUS2420</name>
</gene>
<organism evidence="12 13">
    <name type="scientific">Cuscuta europaea</name>
    <name type="common">European dodder</name>
    <dbReference type="NCBI Taxonomy" id="41803"/>
    <lineage>
        <taxon>Eukaryota</taxon>
        <taxon>Viridiplantae</taxon>
        <taxon>Streptophyta</taxon>
        <taxon>Embryophyta</taxon>
        <taxon>Tracheophyta</taxon>
        <taxon>Spermatophyta</taxon>
        <taxon>Magnoliopsida</taxon>
        <taxon>eudicotyledons</taxon>
        <taxon>Gunneridae</taxon>
        <taxon>Pentapetalae</taxon>
        <taxon>asterids</taxon>
        <taxon>lamiids</taxon>
        <taxon>Solanales</taxon>
        <taxon>Convolvulaceae</taxon>
        <taxon>Cuscuteae</taxon>
        <taxon>Cuscuta</taxon>
        <taxon>Cuscuta subgen. Cuscuta</taxon>
    </lineage>
</organism>